<protein>
    <submittedName>
        <fullName evidence="2">Uncharacterized protein</fullName>
    </submittedName>
</protein>
<dbReference type="EMBL" id="JAYMRW010000006">
    <property type="protein sequence ID" value="MEM5449104.1"/>
    <property type="molecule type" value="Genomic_DNA"/>
</dbReference>
<name>A0ABU9SCL9_9BURK</name>
<keyword evidence="3" id="KW-1185">Reference proteome</keyword>
<sequence length="266" mass="29788">MEQQDRASKARARLAEALGGKSARQRGEEKTLRALDWVYRWGCSSPSIVDMLSGAAAAGLAARLVRRGLLVKTKTESGGGRKDVPNFILTLSVNGLEEAERVRDELLPYELDPFKVRQNQLRHAIIGQAATARNLLSGAITGFLSEAEMAQKSKRGAKQPDICWLMPDGRRVGVEVELTAKWGRDLDEFVGACLFATSRREEAGPRFEEIWVVTDSPAIARRYTTAFSPEQTVNIWKKNDQRRWVVEKNAKVPDWAKDRITCHLLK</sequence>
<comment type="caution">
    <text evidence="2">The sequence shown here is derived from an EMBL/GenBank/DDBJ whole genome shotgun (WGS) entry which is preliminary data.</text>
</comment>
<feature type="region of interest" description="Disordered" evidence="1">
    <location>
        <begin position="1"/>
        <end position="22"/>
    </location>
</feature>
<evidence type="ECO:0000256" key="1">
    <source>
        <dbReference type="SAM" id="MobiDB-lite"/>
    </source>
</evidence>
<gene>
    <name evidence="2" type="ORF">VSR33_16615</name>
</gene>
<accession>A0ABU9SCL9</accession>
<evidence type="ECO:0000313" key="2">
    <source>
        <dbReference type="EMBL" id="MEM5449104.1"/>
    </source>
</evidence>
<reference evidence="2 3" key="1">
    <citation type="submission" date="2024-01" db="EMBL/GenBank/DDBJ databases">
        <title>The diversity of rhizobia nodulating Mimosa spp. in eleven states of Brazil covering several biomes is determined by host plant, location, and edaphic factors.</title>
        <authorList>
            <person name="Rouws L."/>
            <person name="Barauna A."/>
            <person name="Beukes C."/>
            <person name="De Faria S.M."/>
            <person name="Gross E."/>
            <person name="Dos Reis Junior F.B."/>
            <person name="Simon M."/>
            <person name="Maluk M."/>
            <person name="Odee D.W."/>
            <person name="Kenicer G."/>
            <person name="Young J.P.W."/>
            <person name="Reis V.M."/>
            <person name="Zilli J."/>
            <person name="James E.K."/>
        </authorList>
    </citation>
    <scope>NUCLEOTIDE SEQUENCE [LARGE SCALE GENOMIC DNA]</scope>
    <source>
        <strain evidence="2 3">JPY164</strain>
    </source>
</reference>
<dbReference type="Proteomes" id="UP001390669">
    <property type="component" value="Unassembled WGS sequence"/>
</dbReference>
<dbReference type="RefSeq" id="WP_406952533.1">
    <property type="nucleotide sequence ID" value="NZ_JAYMRW010000006.1"/>
</dbReference>
<evidence type="ECO:0000313" key="3">
    <source>
        <dbReference type="Proteomes" id="UP001390669"/>
    </source>
</evidence>
<proteinExistence type="predicted"/>
<organism evidence="2 3">
    <name type="scientific">Paraburkholderia guartelaensis</name>
    <dbReference type="NCBI Taxonomy" id="2546446"/>
    <lineage>
        <taxon>Bacteria</taxon>
        <taxon>Pseudomonadati</taxon>
        <taxon>Pseudomonadota</taxon>
        <taxon>Betaproteobacteria</taxon>
        <taxon>Burkholderiales</taxon>
        <taxon>Burkholderiaceae</taxon>
        <taxon>Paraburkholderia</taxon>
    </lineage>
</organism>